<dbReference type="AlphaFoldDB" id="A0A1M6VC81"/>
<dbReference type="Pfam" id="PF23552">
    <property type="entry name" value="ParB_C"/>
    <property type="match status" value="1"/>
</dbReference>
<dbReference type="GO" id="GO:0007059">
    <property type="term" value="P:chromosome segregation"/>
    <property type="evidence" value="ECO:0007669"/>
    <property type="project" value="UniProtKB-KW"/>
</dbReference>
<accession>A0A1M6VC81</accession>
<evidence type="ECO:0000259" key="4">
    <source>
        <dbReference type="SMART" id="SM00470"/>
    </source>
</evidence>
<dbReference type="InterPro" id="IPR003115">
    <property type="entry name" value="ParB_N"/>
</dbReference>
<evidence type="ECO:0000313" key="6">
    <source>
        <dbReference type="Proteomes" id="UP000184275"/>
    </source>
</evidence>
<dbReference type="SMART" id="SM00470">
    <property type="entry name" value="ParB"/>
    <property type="match status" value="1"/>
</dbReference>
<keyword evidence="6" id="KW-1185">Reference proteome</keyword>
<dbReference type="Proteomes" id="UP000184275">
    <property type="component" value="Unassembled WGS sequence"/>
</dbReference>
<dbReference type="FunFam" id="3.90.1530.30:FF:000001">
    <property type="entry name" value="Chromosome partitioning protein ParB"/>
    <property type="match status" value="1"/>
</dbReference>
<evidence type="ECO:0000256" key="3">
    <source>
        <dbReference type="ARBA" id="ARBA00023125"/>
    </source>
</evidence>
<evidence type="ECO:0000256" key="1">
    <source>
        <dbReference type="ARBA" id="ARBA00006295"/>
    </source>
</evidence>
<evidence type="ECO:0000256" key="2">
    <source>
        <dbReference type="ARBA" id="ARBA00022829"/>
    </source>
</evidence>
<dbReference type="Gene3D" id="1.10.10.2830">
    <property type="match status" value="1"/>
</dbReference>
<dbReference type="SUPFAM" id="SSF110849">
    <property type="entry name" value="ParB/Sulfiredoxin"/>
    <property type="match status" value="1"/>
</dbReference>
<keyword evidence="3" id="KW-0238">DNA-binding</keyword>
<dbReference type="GO" id="GO:0005694">
    <property type="term" value="C:chromosome"/>
    <property type="evidence" value="ECO:0007669"/>
    <property type="project" value="TreeGrafter"/>
</dbReference>
<dbReference type="GO" id="GO:0045881">
    <property type="term" value="P:positive regulation of sporulation resulting in formation of a cellular spore"/>
    <property type="evidence" value="ECO:0007669"/>
    <property type="project" value="TreeGrafter"/>
</dbReference>
<feature type="domain" description="ParB-like N-terminal" evidence="4">
    <location>
        <begin position="39"/>
        <end position="129"/>
    </location>
</feature>
<dbReference type="FunFam" id="1.10.10.2830:FF:000001">
    <property type="entry name" value="Chromosome partitioning protein ParB"/>
    <property type="match status" value="1"/>
</dbReference>
<evidence type="ECO:0000313" key="5">
    <source>
        <dbReference type="EMBL" id="SHK79127.1"/>
    </source>
</evidence>
<dbReference type="Pfam" id="PF17762">
    <property type="entry name" value="HTH_ParB"/>
    <property type="match status" value="1"/>
</dbReference>
<gene>
    <name evidence="5" type="ORF">SAMN05720469_1185</name>
</gene>
<dbReference type="InterPro" id="IPR041468">
    <property type="entry name" value="HTH_ParB/Spo0J"/>
</dbReference>
<dbReference type="PANTHER" id="PTHR33375:SF1">
    <property type="entry name" value="CHROMOSOME-PARTITIONING PROTEIN PARB-RELATED"/>
    <property type="match status" value="1"/>
</dbReference>
<dbReference type="NCBIfam" id="TIGR00180">
    <property type="entry name" value="parB_part"/>
    <property type="match status" value="1"/>
</dbReference>
<dbReference type="InterPro" id="IPR057240">
    <property type="entry name" value="ParB_dimer_C"/>
</dbReference>
<dbReference type="InterPro" id="IPR050336">
    <property type="entry name" value="Chromosome_partition/occlusion"/>
</dbReference>
<dbReference type="RefSeq" id="WP_073304690.1">
    <property type="nucleotide sequence ID" value="NZ_FRAW01000018.1"/>
</dbReference>
<reference evidence="6" key="1">
    <citation type="submission" date="2016-11" db="EMBL/GenBank/DDBJ databases">
        <authorList>
            <person name="Varghese N."/>
            <person name="Submissions S."/>
        </authorList>
    </citation>
    <scope>NUCLEOTIDE SEQUENCE [LARGE SCALE GENOMIC DNA]</scope>
    <source>
        <strain evidence="6">UWOS</strain>
    </source>
</reference>
<dbReference type="InterPro" id="IPR004437">
    <property type="entry name" value="ParB/RepB/Spo0J"/>
</dbReference>
<dbReference type="PANTHER" id="PTHR33375">
    <property type="entry name" value="CHROMOSOME-PARTITIONING PROTEIN PARB-RELATED"/>
    <property type="match status" value="1"/>
</dbReference>
<proteinExistence type="inferred from homology"/>
<organism evidence="5 6">
    <name type="scientific">Fibrobacter intestinalis</name>
    <dbReference type="NCBI Taxonomy" id="28122"/>
    <lineage>
        <taxon>Bacteria</taxon>
        <taxon>Pseudomonadati</taxon>
        <taxon>Fibrobacterota</taxon>
        <taxon>Fibrobacteria</taxon>
        <taxon>Fibrobacterales</taxon>
        <taxon>Fibrobacteraceae</taxon>
        <taxon>Fibrobacter</taxon>
    </lineage>
</organism>
<dbReference type="Pfam" id="PF02195">
    <property type="entry name" value="ParB_N"/>
    <property type="match status" value="1"/>
</dbReference>
<sequence length="301" mass="33988">MGKKSNALGIGLNSIISNHSTPLDESISKDENGNSIQIEKINLDLIDANPYQPRTEFNEEELLELAETIQEQGLIQPITVRKFNGRYQIVSGERRTRAARLAGWTTIDAYVHELLSDKKMAEWSLIENIQRVDLNAIEVAKSYTQLLENYGYTHDDLAKSVGKSRAVITNSLRLLKLPEQVQTWIIEGKISQSAARALLSPGISDPEAVARDIIEKGLNVRDIENLAKNNETKEQNPEKTKKEIKPLDANIQAFIQKMEEFFGTKVKLQQTADDSSKGKLIIDYYSFEDLTRIQEKMEGLN</sequence>
<protein>
    <submittedName>
        <fullName evidence="5">Chromosome partitioning protein, ParB family</fullName>
    </submittedName>
</protein>
<dbReference type="EMBL" id="FRAW01000018">
    <property type="protein sequence ID" value="SHK79127.1"/>
    <property type="molecule type" value="Genomic_DNA"/>
</dbReference>
<dbReference type="Gene3D" id="3.90.1530.30">
    <property type="match status" value="1"/>
</dbReference>
<dbReference type="InterPro" id="IPR036086">
    <property type="entry name" value="ParB/Sulfiredoxin_sf"/>
</dbReference>
<comment type="similarity">
    <text evidence="1">Belongs to the ParB family.</text>
</comment>
<name>A0A1M6VC81_9BACT</name>
<keyword evidence="2" id="KW-0159">Chromosome partition</keyword>
<dbReference type="GO" id="GO:0003677">
    <property type="term" value="F:DNA binding"/>
    <property type="evidence" value="ECO:0007669"/>
    <property type="project" value="UniProtKB-KW"/>
</dbReference>